<dbReference type="KEGG" id="tvl:FAZ95_15015"/>
<dbReference type="AlphaFoldDB" id="A0A4P8ITH9"/>
<evidence type="ECO:0000313" key="2">
    <source>
        <dbReference type="EMBL" id="QCP50364.1"/>
    </source>
</evidence>
<dbReference type="Proteomes" id="UP000298656">
    <property type="component" value="Chromosome 1"/>
</dbReference>
<dbReference type="InterPro" id="IPR011032">
    <property type="entry name" value="GroES-like_sf"/>
</dbReference>
<dbReference type="Gene3D" id="3.90.180.10">
    <property type="entry name" value="Medium-chain alcohol dehydrogenases, catalytic domain"/>
    <property type="match status" value="1"/>
</dbReference>
<dbReference type="InterPro" id="IPR051397">
    <property type="entry name" value="Zn-ADH-like_protein"/>
</dbReference>
<dbReference type="OrthoDB" id="9787435at2"/>
<dbReference type="Gene3D" id="3.40.50.720">
    <property type="entry name" value="NAD(P)-binding Rossmann-like Domain"/>
    <property type="match status" value="1"/>
</dbReference>
<dbReference type="SMART" id="SM00829">
    <property type="entry name" value="PKS_ER"/>
    <property type="match status" value="1"/>
</dbReference>
<accession>A0A4P8ITH9</accession>
<organism evidence="2 3">
    <name type="scientific">Trinickia violacea</name>
    <dbReference type="NCBI Taxonomy" id="2571746"/>
    <lineage>
        <taxon>Bacteria</taxon>
        <taxon>Pseudomonadati</taxon>
        <taxon>Pseudomonadota</taxon>
        <taxon>Betaproteobacteria</taxon>
        <taxon>Burkholderiales</taxon>
        <taxon>Burkholderiaceae</taxon>
        <taxon>Trinickia</taxon>
    </lineage>
</organism>
<evidence type="ECO:0000313" key="3">
    <source>
        <dbReference type="Proteomes" id="UP000298656"/>
    </source>
</evidence>
<dbReference type="PANTHER" id="PTHR43677">
    <property type="entry name" value="SHORT-CHAIN DEHYDROGENASE/REDUCTASE"/>
    <property type="match status" value="1"/>
</dbReference>
<feature type="domain" description="Enoyl reductase (ER)" evidence="1">
    <location>
        <begin position="11"/>
        <end position="326"/>
    </location>
</feature>
<dbReference type="RefSeq" id="WP_137333182.1">
    <property type="nucleotide sequence ID" value="NZ_CP040077.1"/>
</dbReference>
<sequence length="328" mass="34573">MKSWTIAGQTGTDDLRLIETDKPRISGTEVLVRMTTPGVVPFDHAIINNENEANFPAAVLPIQPGNQGAGVVEDPGGSSFKKGERVMFGAFVYGFMRPGSWAEYVAVEADHLGRVPDSVPDGAASQAAVAYPTAYFALKEAGMAPGKTVLATGIGGSVGNAAYQLAKALGAKKVFSTAGSSAKADAAAQAGFDNVIDLSKESMMSGIHARNGGEGVDIVIDSVGGQVIAEAIKCVRRYGKTITLGFAAGRTSTITLADLILHRGSIQGYGAYTSTPAEWREAWDVFNTFADEGKIKVLFDRSFPFEQAPQALRYMATQRPFGAVALHF</sequence>
<keyword evidence="3" id="KW-1185">Reference proteome</keyword>
<proteinExistence type="predicted"/>
<dbReference type="InterPro" id="IPR013149">
    <property type="entry name" value="ADH-like_C"/>
</dbReference>
<dbReference type="InterPro" id="IPR036291">
    <property type="entry name" value="NAD(P)-bd_dom_sf"/>
</dbReference>
<dbReference type="InterPro" id="IPR013154">
    <property type="entry name" value="ADH-like_N"/>
</dbReference>
<name>A0A4P8ITH9_9BURK</name>
<dbReference type="Pfam" id="PF00107">
    <property type="entry name" value="ADH_zinc_N"/>
    <property type="match status" value="1"/>
</dbReference>
<dbReference type="Pfam" id="PF08240">
    <property type="entry name" value="ADH_N"/>
    <property type="match status" value="1"/>
</dbReference>
<evidence type="ECO:0000259" key="1">
    <source>
        <dbReference type="SMART" id="SM00829"/>
    </source>
</evidence>
<dbReference type="GO" id="GO:0016491">
    <property type="term" value="F:oxidoreductase activity"/>
    <property type="evidence" value="ECO:0007669"/>
    <property type="project" value="InterPro"/>
</dbReference>
<dbReference type="InterPro" id="IPR020843">
    <property type="entry name" value="ER"/>
</dbReference>
<reference evidence="2 3" key="1">
    <citation type="submission" date="2019-05" db="EMBL/GenBank/DDBJ databases">
        <title>Burkholderia sp. DHOD12, isolated from subtropical forest soil.</title>
        <authorList>
            <person name="Gao Z.-H."/>
            <person name="Qiu L.-H."/>
        </authorList>
    </citation>
    <scope>NUCLEOTIDE SEQUENCE [LARGE SCALE GENOMIC DNA]</scope>
    <source>
        <strain evidence="2 3">DHOD12</strain>
    </source>
</reference>
<dbReference type="EMBL" id="CP040077">
    <property type="protein sequence ID" value="QCP50364.1"/>
    <property type="molecule type" value="Genomic_DNA"/>
</dbReference>
<protein>
    <submittedName>
        <fullName evidence="2">Zinc-binding alcohol dehydrogenase family protein</fullName>
    </submittedName>
</protein>
<dbReference type="PANTHER" id="PTHR43677:SF4">
    <property type="entry name" value="QUINONE OXIDOREDUCTASE-LIKE PROTEIN 2"/>
    <property type="match status" value="1"/>
</dbReference>
<dbReference type="SUPFAM" id="SSF51735">
    <property type="entry name" value="NAD(P)-binding Rossmann-fold domains"/>
    <property type="match status" value="1"/>
</dbReference>
<dbReference type="SUPFAM" id="SSF50129">
    <property type="entry name" value="GroES-like"/>
    <property type="match status" value="1"/>
</dbReference>
<gene>
    <name evidence="2" type="ORF">FAZ95_15015</name>
</gene>